<keyword evidence="2" id="KW-1185">Reference proteome</keyword>
<organism evidence="1 2">
    <name type="scientific">Willisornis vidua</name>
    <name type="common">Xingu scale-backed antbird</name>
    <dbReference type="NCBI Taxonomy" id="1566151"/>
    <lineage>
        <taxon>Eukaryota</taxon>
        <taxon>Metazoa</taxon>
        <taxon>Chordata</taxon>
        <taxon>Craniata</taxon>
        <taxon>Vertebrata</taxon>
        <taxon>Euteleostomi</taxon>
        <taxon>Archelosauria</taxon>
        <taxon>Archosauria</taxon>
        <taxon>Dinosauria</taxon>
        <taxon>Saurischia</taxon>
        <taxon>Theropoda</taxon>
        <taxon>Coelurosauria</taxon>
        <taxon>Aves</taxon>
        <taxon>Neognathae</taxon>
        <taxon>Neoaves</taxon>
        <taxon>Telluraves</taxon>
        <taxon>Australaves</taxon>
        <taxon>Passeriformes</taxon>
        <taxon>Thamnophilidae</taxon>
        <taxon>Willisornis</taxon>
    </lineage>
</organism>
<comment type="caution">
    <text evidence="1">The sequence shown here is derived from an EMBL/GenBank/DDBJ whole genome shotgun (WGS) entry which is preliminary data.</text>
</comment>
<accession>A0ABQ9DMP5</accession>
<sequence length="135" mass="15701">MELGKGLQHKSNMEQLRELGMFSLEKLRLRGDLIVHYNHWKGGFRQIRLPDDSPKKDEKGPCSQDLNYVNMQRPHVQSFELDLGMVQTWRQDFSINALLTPLVKQSCFVNPIRGLARVYELHKEAFGIINCIFTT</sequence>
<name>A0ABQ9DMP5_9PASS</name>
<evidence type="ECO:0000313" key="1">
    <source>
        <dbReference type="EMBL" id="KAJ7425600.1"/>
    </source>
</evidence>
<gene>
    <name evidence="1" type="ORF">WISP_22943</name>
</gene>
<dbReference type="EMBL" id="WHWB01032471">
    <property type="protein sequence ID" value="KAJ7425600.1"/>
    <property type="molecule type" value="Genomic_DNA"/>
</dbReference>
<evidence type="ECO:0000313" key="2">
    <source>
        <dbReference type="Proteomes" id="UP001145742"/>
    </source>
</evidence>
<proteinExistence type="predicted"/>
<reference evidence="1" key="1">
    <citation type="submission" date="2019-10" db="EMBL/GenBank/DDBJ databases">
        <authorList>
            <person name="Soares A.E.R."/>
            <person name="Aleixo A."/>
            <person name="Schneider P."/>
            <person name="Miyaki C.Y."/>
            <person name="Schneider M.P."/>
            <person name="Mello C."/>
            <person name="Vasconcelos A.T.R."/>
        </authorList>
    </citation>
    <scope>NUCLEOTIDE SEQUENCE</scope>
    <source>
        <tissue evidence="1">Muscle</tissue>
    </source>
</reference>
<protein>
    <submittedName>
        <fullName evidence="1">Uncharacterized protein</fullName>
    </submittedName>
</protein>
<dbReference type="Proteomes" id="UP001145742">
    <property type="component" value="Unassembled WGS sequence"/>
</dbReference>